<proteinExistence type="inferred from homology"/>
<dbReference type="HAMAP" id="MF_01632">
    <property type="entry name" value="UbiC"/>
    <property type="match status" value="1"/>
</dbReference>
<keyword evidence="2 4" id="KW-0831">Ubiquinone biosynthesis</keyword>
<name>A4C7C2_9GAMM</name>
<dbReference type="InterPro" id="IPR007440">
    <property type="entry name" value="Chorismate--pyruvate_lyase"/>
</dbReference>
<keyword evidence="4 5" id="KW-0670">Pyruvate</keyword>
<dbReference type="EMBL" id="AAOH01000002">
    <property type="protein sequence ID" value="EAR29876.1"/>
    <property type="molecule type" value="Genomic_DNA"/>
</dbReference>
<dbReference type="HOGENOM" id="CLU_096824_1_1_6"/>
<evidence type="ECO:0000256" key="2">
    <source>
        <dbReference type="ARBA" id="ARBA00022688"/>
    </source>
</evidence>
<keyword evidence="1 4" id="KW-0963">Cytoplasm</keyword>
<dbReference type="Pfam" id="PF04345">
    <property type="entry name" value="Chor_lyase"/>
    <property type="match status" value="1"/>
</dbReference>
<reference evidence="5 6" key="1">
    <citation type="submission" date="2006-02" db="EMBL/GenBank/DDBJ databases">
        <authorList>
            <person name="Moran M.A."/>
            <person name="Kjelleberg S."/>
            <person name="Egan S."/>
            <person name="Saunders N."/>
            <person name="Thomas T."/>
            <person name="Ferriera S."/>
            <person name="Johnson J."/>
            <person name="Kravitz S."/>
            <person name="Halpern A."/>
            <person name="Remington K."/>
            <person name="Beeson K."/>
            <person name="Tran B."/>
            <person name="Rogers Y.-H."/>
            <person name="Friedman R."/>
            <person name="Venter J.C."/>
        </authorList>
    </citation>
    <scope>NUCLEOTIDE SEQUENCE [LARGE SCALE GENOMIC DNA]</scope>
    <source>
        <strain evidence="5 6">D2</strain>
    </source>
</reference>
<dbReference type="GO" id="GO:0005829">
    <property type="term" value="C:cytosol"/>
    <property type="evidence" value="ECO:0007669"/>
    <property type="project" value="TreeGrafter"/>
</dbReference>
<feature type="binding site" evidence="4">
    <location>
        <position position="170"/>
    </location>
    <ligand>
        <name>substrate</name>
    </ligand>
</feature>
<dbReference type="GO" id="GO:0006744">
    <property type="term" value="P:ubiquinone biosynthetic process"/>
    <property type="evidence" value="ECO:0007669"/>
    <property type="project" value="UniProtKB-UniRule"/>
</dbReference>
<comment type="function">
    <text evidence="4">Removes the pyruvyl group from chorismate, with concomitant aromatization of the ring, to provide 4-hydroxybenzoate (4HB) for the ubiquinone pathway.</text>
</comment>
<sequence>MFKYPLSLENHWLHHAIWPLTELQQQWLFGTGSLTAKLKANTNQFSVEVLSEKHMMLTESDALMCGLAVQNVLVREVLLMGNGQAQVYAQSWIPTDLLDNDLSLAALGDRPLGEYLFQHADLIRNTIEVAQFSVSHCLLQLVKSLNLPAACCYGRRSVFSLAEHKIMVCEIFLPNSVLYR</sequence>
<accession>A4C7C2</accession>
<keyword evidence="6" id="KW-1185">Reference proteome</keyword>
<dbReference type="InterPro" id="IPR028978">
    <property type="entry name" value="Chorismate_lyase_/UTRA_dom_sf"/>
</dbReference>
<dbReference type="UniPathway" id="UPA00232"/>
<keyword evidence="3 4" id="KW-0456">Lyase</keyword>
<comment type="similarity">
    <text evidence="4">Belongs to the UbiC family.</text>
</comment>
<dbReference type="AlphaFoldDB" id="A4C7C2"/>
<dbReference type="STRING" id="87626.PTD2_13689"/>
<comment type="pathway">
    <text evidence="4">Cofactor biosynthesis; ubiquinone biosynthesis.</text>
</comment>
<comment type="caution">
    <text evidence="4">Lacks conserved residue(s) required for the propagation of feature annotation.</text>
</comment>
<comment type="subcellular location">
    <subcellularLocation>
        <location evidence="4">Cytoplasm</location>
    </subcellularLocation>
</comment>
<dbReference type="GO" id="GO:0042866">
    <property type="term" value="P:pyruvate biosynthetic process"/>
    <property type="evidence" value="ECO:0007669"/>
    <property type="project" value="UniProtKB-UniRule"/>
</dbReference>
<dbReference type="EC" id="4.1.3.40" evidence="4"/>
<evidence type="ECO:0000313" key="5">
    <source>
        <dbReference type="EMBL" id="EAR29876.1"/>
    </source>
</evidence>
<protein>
    <recommendedName>
        <fullName evidence="4">Probable chorismate pyruvate-lyase</fullName>
        <shortName evidence="4">CL</shortName>
        <shortName evidence="4">CPL</shortName>
        <ecNumber evidence="4">4.1.3.40</ecNumber>
    </recommendedName>
</protein>
<comment type="caution">
    <text evidence="5">The sequence shown here is derived from an EMBL/GenBank/DDBJ whole genome shotgun (WGS) entry which is preliminary data.</text>
</comment>
<dbReference type="Gene3D" id="3.40.1410.10">
    <property type="entry name" value="Chorismate lyase-like"/>
    <property type="match status" value="1"/>
</dbReference>
<dbReference type="SUPFAM" id="SSF64288">
    <property type="entry name" value="Chorismate lyase-like"/>
    <property type="match status" value="1"/>
</dbReference>
<comment type="catalytic activity">
    <reaction evidence="4">
        <text>chorismate = 4-hydroxybenzoate + pyruvate</text>
        <dbReference type="Rhea" id="RHEA:16505"/>
        <dbReference type="ChEBI" id="CHEBI:15361"/>
        <dbReference type="ChEBI" id="CHEBI:17879"/>
        <dbReference type="ChEBI" id="CHEBI:29748"/>
        <dbReference type="EC" id="4.1.3.40"/>
    </reaction>
</comment>
<organism evidence="5 6">
    <name type="scientific">Pseudoalteromonas tunicata D2</name>
    <dbReference type="NCBI Taxonomy" id="87626"/>
    <lineage>
        <taxon>Bacteria</taxon>
        <taxon>Pseudomonadati</taxon>
        <taxon>Pseudomonadota</taxon>
        <taxon>Gammaproteobacteria</taxon>
        <taxon>Alteromonadales</taxon>
        <taxon>Pseudoalteromonadaceae</taxon>
        <taxon>Pseudoalteromonas</taxon>
    </lineage>
</organism>
<evidence type="ECO:0000256" key="4">
    <source>
        <dbReference type="HAMAP-Rule" id="MF_01632"/>
    </source>
</evidence>
<dbReference type="Proteomes" id="UP000006201">
    <property type="component" value="Unassembled WGS sequence"/>
</dbReference>
<dbReference type="GO" id="GO:0008813">
    <property type="term" value="F:chorismate lyase activity"/>
    <property type="evidence" value="ECO:0007669"/>
    <property type="project" value="UniProtKB-UniRule"/>
</dbReference>
<evidence type="ECO:0000256" key="1">
    <source>
        <dbReference type="ARBA" id="ARBA00022490"/>
    </source>
</evidence>
<dbReference type="eggNOG" id="COG3161">
    <property type="taxonomic scope" value="Bacteria"/>
</dbReference>
<gene>
    <name evidence="4" type="primary">ubiC</name>
    <name evidence="5" type="ORF">PTD2_13689</name>
</gene>
<dbReference type="RefSeq" id="WP_009837749.1">
    <property type="nucleotide sequence ID" value="NZ_AAOH01000002.1"/>
</dbReference>
<dbReference type="PANTHER" id="PTHR38683:SF1">
    <property type="entry name" value="CHORISMATE PYRUVATE-LYASE"/>
    <property type="match status" value="1"/>
</dbReference>
<feature type="binding site" evidence="4">
    <location>
        <position position="75"/>
    </location>
    <ligand>
        <name>substrate</name>
    </ligand>
</feature>
<evidence type="ECO:0000313" key="6">
    <source>
        <dbReference type="Proteomes" id="UP000006201"/>
    </source>
</evidence>
<feature type="binding site" evidence="4">
    <location>
        <position position="112"/>
    </location>
    <ligand>
        <name>substrate</name>
    </ligand>
</feature>
<dbReference type="PANTHER" id="PTHR38683">
    <property type="entry name" value="CHORISMATE PYRUVATE-LYASE"/>
    <property type="match status" value="1"/>
</dbReference>
<dbReference type="OrthoDB" id="9789493at2"/>
<evidence type="ECO:0000256" key="3">
    <source>
        <dbReference type="ARBA" id="ARBA00023239"/>
    </source>
</evidence>